<evidence type="ECO:0000313" key="3">
    <source>
        <dbReference type="Proteomes" id="UP000178129"/>
    </source>
</evidence>
<feature type="region of interest" description="Disordered" evidence="1">
    <location>
        <begin position="318"/>
        <end position="339"/>
    </location>
</feature>
<dbReference type="InParanoid" id="A0A1E1KZG0"/>
<comment type="caution">
    <text evidence="2">The sequence shown here is derived from an EMBL/GenBank/DDBJ whole genome shotgun (WGS) entry which is preliminary data.</text>
</comment>
<proteinExistence type="predicted"/>
<dbReference type="EMBL" id="FJUW01000029">
    <property type="protein sequence ID" value="CZT03647.1"/>
    <property type="molecule type" value="Genomic_DNA"/>
</dbReference>
<reference evidence="3" key="1">
    <citation type="submission" date="2016-03" db="EMBL/GenBank/DDBJ databases">
        <authorList>
            <person name="Ploux O."/>
        </authorList>
    </citation>
    <scope>NUCLEOTIDE SEQUENCE [LARGE SCALE GENOMIC DNA]</scope>
    <source>
        <strain evidence="3">UK7</strain>
    </source>
</reference>
<name>A0A1E1KZG0_9HELO</name>
<evidence type="ECO:0000313" key="2">
    <source>
        <dbReference type="EMBL" id="CZT03647.1"/>
    </source>
</evidence>
<dbReference type="AlphaFoldDB" id="A0A1E1KZG0"/>
<accession>A0A1E1KZG0</accession>
<feature type="compositionally biased region" description="Low complexity" evidence="1">
    <location>
        <begin position="1"/>
        <end position="11"/>
    </location>
</feature>
<protein>
    <submittedName>
        <fullName evidence="2">Uncharacterized protein</fullName>
    </submittedName>
</protein>
<organism evidence="2 3">
    <name type="scientific">Rhynchosporium graminicola</name>
    <dbReference type="NCBI Taxonomy" id="2792576"/>
    <lineage>
        <taxon>Eukaryota</taxon>
        <taxon>Fungi</taxon>
        <taxon>Dikarya</taxon>
        <taxon>Ascomycota</taxon>
        <taxon>Pezizomycotina</taxon>
        <taxon>Leotiomycetes</taxon>
        <taxon>Helotiales</taxon>
        <taxon>Ploettnerulaceae</taxon>
        <taxon>Rhynchosporium</taxon>
    </lineage>
</organism>
<feature type="region of interest" description="Disordered" evidence="1">
    <location>
        <begin position="1"/>
        <end position="20"/>
    </location>
</feature>
<keyword evidence="3" id="KW-1185">Reference proteome</keyword>
<dbReference type="Proteomes" id="UP000178129">
    <property type="component" value="Unassembled WGS sequence"/>
</dbReference>
<sequence>MSSSSSSYESEASSRRRQDSGVCLEDCGVDELHDPPTILLKYPKSALRDIHQDFALRDRSANIQSAHRDKKHENFKNPLNVTLDIFESKDQAFLSDHPFHITQSESSESDNETFASPADHPLDHINHLTLLAKHAAVTDNPDIYAHIDDLADFAIGLAKSLLSAQTSIQTLQNQYENDRALVQNTTLALLSSRNKIEAERSQIQDLSIRLNGMRVNHMTALAKLAVRKAEYEYRADEDFKLKEEHALMRKEIDKMKREREEEILGMATEMWRVKVCVRDMFERNEWSLRDGIRKAEEDIDSSLERLNIVMNAGIKSGTWGRSSEDSSLESEDNRKTSHSSDWYSCGAKFCSPNPLHVSHARDWSDMEQYTAGCGARSVDSDERVSEATVLVTKEEMEMREFPYWHGGEYDFR</sequence>
<evidence type="ECO:0000256" key="1">
    <source>
        <dbReference type="SAM" id="MobiDB-lite"/>
    </source>
</evidence>
<gene>
    <name evidence="2" type="ORF">RCO7_07641</name>
</gene>